<evidence type="ECO:0000313" key="6">
    <source>
        <dbReference type="EMBL" id="CAA6829758.1"/>
    </source>
</evidence>
<dbReference type="Pfam" id="PF00496">
    <property type="entry name" value="SBP_bac_5"/>
    <property type="match status" value="1"/>
</dbReference>
<evidence type="ECO:0000256" key="2">
    <source>
        <dbReference type="ARBA" id="ARBA00022448"/>
    </source>
</evidence>
<feature type="signal peptide" evidence="4">
    <location>
        <begin position="1"/>
        <end position="28"/>
    </location>
</feature>
<organism evidence="6">
    <name type="scientific">uncultured Aureispira sp</name>
    <dbReference type="NCBI Taxonomy" id="1331704"/>
    <lineage>
        <taxon>Bacteria</taxon>
        <taxon>Pseudomonadati</taxon>
        <taxon>Bacteroidota</taxon>
        <taxon>Saprospiria</taxon>
        <taxon>Saprospirales</taxon>
        <taxon>Saprospiraceae</taxon>
        <taxon>Aureispira</taxon>
        <taxon>environmental samples</taxon>
    </lineage>
</organism>
<name>A0A6S6UD55_9BACT</name>
<accession>A0A6S6UD55</accession>
<evidence type="ECO:0000256" key="3">
    <source>
        <dbReference type="ARBA" id="ARBA00022729"/>
    </source>
</evidence>
<dbReference type="GO" id="GO:0030288">
    <property type="term" value="C:outer membrane-bounded periplasmic space"/>
    <property type="evidence" value="ECO:0007669"/>
    <property type="project" value="UniProtKB-ARBA"/>
</dbReference>
<dbReference type="EMBL" id="CACVAQ010000516">
    <property type="protein sequence ID" value="CAA6829758.1"/>
    <property type="molecule type" value="Genomic_DNA"/>
</dbReference>
<dbReference type="InterPro" id="IPR039424">
    <property type="entry name" value="SBP_5"/>
</dbReference>
<evidence type="ECO:0000256" key="1">
    <source>
        <dbReference type="ARBA" id="ARBA00005695"/>
    </source>
</evidence>
<dbReference type="Gene3D" id="3.40.190.10">
    <property type="entry name" value="Periplasmic binding protein-like II"/>
    <property type="match status" value="1"/>
</dbReference>
<dbReference type="PANTHER" id="PTHR30290:SF9">
    <property type="entry name" value="OLIGOPEPTIDE-BINDING PROTEIN APPA"/>
    <property type="match status" value="1"/>
</dbReference>
<dbReference type="GO" id="GO:0043190">
    <property type="term" value="C:ATP-binding cassette (ABC) transporter complex"/>
    <property type="evidence" value="ECO:0007669"/>
    <property type="project" value="InterPro"/>
</dbReference>
<gene>
    <name evidence="6" type="ORF">HELGO_WM25513</name>
</gene>
<dbReference type="AlphaFoldDB" id="A0A6S6UD55"/>
<sequence>MIIHKNIRPLLSLLFAACLIFVCYSCDSDSPSTQEKDKEKDKELTETKPEKEFTVRVLLRGNPDGLNVLLTQSALATEIIDPNVHCSLLEMNPKTFEFRPYLAKAQPEIKTLENGLISISYEIREEAVWDDGSPITGEDYAFTIKAAKNPKTNAASNRTFVEFIEAITIDPNNLKKFTIVCNKRYFLAKAVTATVAILPSYFYDKQGLMADFTIAELNNPDNLDRLNKDPRIIDFAKDFNENYNHDPEKVIGAGPYQVTEIVNNQHIKLVRKKNWWGDKAKVDYIAAYPTKLHFKIIEDDNNALLSLKEQELDVMMYMPADKFLELKKNERAIKNFNFYTPDAFGYRYIGMNMAQPKLSDVRVRKALAHLVDKAYLVEEVSSGLATPVNGPVNHLKPSYNKDIPTIDFSIAKANALLDEAGWKDTDGDNIRDKMVEGKKLSLSLKFVYPRTKQLYKDIGQVFKDEAIRAGIEIKMVSKEAATLLEDLKKREFDLNCLGWSQYPLPDDFKQIWHTSSNTYEGNNLVGFGNQESDELIEEIRVTMDDEKRNKMYRRFQEIIAEQQPYIFLFSPKSCMAISKRFKNAEAVSLRPGYFVRYFQLADEE</sequence>
<evidence type="ECO:0000259" key="5">
    <source>
        <dbReference type="Pfam" id="PF00496"/>
    </source>
</evidence>
<dbReference type="GO" id="GO:1904680">
    <property type="term" value="F:peptide transmembrane transporter activity"/>
    <property type="evidence" value="ECO:0007669"/>
    <property type="project" value="TreeGrafter"/>
</dbReference>
<dbReference type="InterPro" id="IPR030678">
    <property type="entry name" value="Peptide/Ni-bd"/>
</dbReference>
<keyword evidence="2" id="KW-0813">Transport</keyword>
<dbReference type="PANTHER" id="PTHR30290">
    <property type="entry name" value="PERIPLASMIC BINDING COMPONENT OF ABC TRANSPORTER"/>
    <property type="match status" value="1"/>
</dbReference>
<feature type="chain" id="PRO_5028395154" evidence="4">
    <location>
        <begin position="29"/>
        <end position="604"/>
    </location>
</feature>
<dbReference type="GO" id="GO:0015833">
    <property type="term" value="P:peptide transport"/>
    <property type="evidence" value="ECO:0007669"/>
    <property type="project" value="TreeGrafter"/>
</dbReference>
<feature type="domain" description="Solute-binding protein family 5" evidence="5">
    <location>
        <begin position="118"/>
        <end position="515"/>
    </location>
</feature>
<proteinExistence type="inferred from homology"/>
<dbReference type="InterPro" id="IPR000914">
    <property type="entry name" value="SBP_5_dom"/>
</dbReference>
<evidence type="ECO:0000256" key="4">
    <source>
        <dbReference type="SAM" id="SignalP"/>
    </source>
</evidence>
<dbReference type="SUPFAM" id="SSF53850">
    <property type="entry name" value="Periplasmic binding protein-like II"/>
    <property type="match status" value="1"/>
</dbReference>
<dbReference type="Gene3D" id="3.10.105.10">
    <property type="entry name" value="Dipeptide-binding Protein, Domain 3"/>
    <property type="match status" value="1"/>
</dbReference>
<comment type="similarity">
    <text evidence="1">Belongs to the bacterial solute-binding protein 5 family.</text>
</comment>
<reference evidence="6" key="1">
    <citation type="submission" date="2020-01" db="EMBL/GenBank/DDBJ databases">
        <authorList>
            <person name="Meier V. D."/>
            <person name="Meier V D."/>
        </authorList>
    </citation>
    <scope>NUCLEOTIDE SEQUENCE</scope>
    <source>
        <strain evidence="6">HLG_WM_MAG_10</strain>
    </source>
</reference>
<protein>
    <submittedName>
        <fullName evidence="6">Oligopeptide ABC transporter, periplasmic oligopeptide-binding protein OppA (TC 3.A.1.5.1)</fullName>
    </submittedName>
</protein>
<keyword evidence="3 4" id="KW-0732">Signal</keyword>
<dbReference type="PIRSF" id="PIRSF002741">
    <property type="entry name" value="MppA"/>
    <property type="match status" value="1"/>
</dbReference>